<keyword evidence="2" id="KW-0966">Cell projection</keyword>
<proteinExistence type="predicted"/>
<evidence type="ECO:0000313" key="3">
    <source>
        <dbReference type="Proteomes" id="UP000324800"/>
    </source>
</evidence>
<evidence type="ECO:0000256" key="1">
    <source>
        <dbReference type="SAM" id="Coils"/>
    </source>
</evidence>
<dbReference type="PANTHER" id="PTHR28661">
    <property type="entry name" value="SJOEGREN SYNDROME NUCLEAR AUTOANTIGEN 1"/>
    <property type="match status" value="1"/>
</dbReference>
<dbReference type="InterPro" id="IPR033362">
    <property type="entry name" value="SSNA1_fam"/>
</dbReference>
<protein>
    <submittedName>
        <fullName evidence="2">Putative Deflagellation inducible protein,13 kDa</fullName>
    </submittedName>
</protein>
<organism evidence="2 3">
    <name type="scientific">Streblomastix strix</name>
    <dbReference type="NCBI Taxonomy" id="222440"/>
    <lineage>
        <taxon>Eukaryota</taxon>
        <taxon>Metamonada</taxon>
        <taxon>Preaxostyla</taxon>
        <taxon>Oxymonadida</taxon>
        <taxon>Streblomastigidae</taxon>
        <taxon>Streblomastix</taxon>
    </lineage>
</organism>
<dbReference type="PANTHER" id="PTHR28661:SF1">
    <property type="entry name" value="MICROTUBULE NUCLEATION FACTOR SSNA1"/>
    <property type="match status" value="1"/>
</dbReference>
<dbReference type="GO" id="GO:0036064">
    <property type="term" value="C:ciliary basal body"/>
    <property type="evidence" value="ECO:0007669"/>
    <property type="project" value="TreeGrafter"/>
</dbReference>
<reference evidence="2 3" key="1">
    <citation type="submission" date="2019-03" db="EMBL/GenBank/DDBJ databases">
        <title>Single cell metagenomics reveals metabolic interactions within the superorganism composed of flagellate Streblomastix strix and complex community of Bacteroidetes bacteria on its surface.</title>
        <authorList>
            <person name="Treitli S.C."/>
            <person name="Kolisko M."/>
            <person name="Husnik F."/>
            <person name="Keeling P."/>
            <person name="Hampl V."/>
        </authorList>
    </citation>
    <scope>NUCLEOTIDE SEQUENCE [LARGE SCALE GENOMIC DNA]</scope>
    <source>
        <strain evidence="2">ST1C</strain>
    </source>
</reference>
<dbReference type="AlphaFoldDB" id="A0A5J4UDC8"/>
<keyword evidence="2" id="KW-0282">Flagellum</keyword>
<accession>A0A5J4UDC8</accession>
<feature type="coiled-coil region" evidence="1">
    <location>
        <begin position="22"/>
        <end position="80"/>
    </location>
</feature>
<gene>
    <name evidence="2" type="ORF">EZS28_035925</name>
</gene>
<evidence type="ECO:0000313" key="2">
    <source>
        <dbReference type="EMBL" id="KAA6368548.1"/>
    </source>
</evidence>
<keyword evidence="2" id="KW-0969">Cilium</keyword>
<name>A0A5J4UDC8_9EUKA</name>
<dbReference type="Proteomes" id="UP000324800">
    <property type="component" value="Unassembled WGS sequence"/>
</dbReference>
<dbReference type="OrthoDB" id="295355at2759"/>
<sequence length="115" mass="13295">MAQRSTKGGNLRSLDEQLQTCLEDLYAKKGELESQIRRDEEESNKITFDLRVLQERLDRLTESLRKRKAAKEEYDRTIAETESAYSKILESSKKLVDVLKQNSGELIRKKTDSAT</sequence>
<keyword evidence="1" id="KW-0175">Coiled coil</keyword>
<dbReference type="EMBL" id="SNRW01017240">
    <property type="protein sequence ID" value="KAA6368548.1"/>
    <property type="molecule type" value="Genomic_DNA"/>
</dbReference>
<comment type="caution">
    <text evidence="2">The sequence shown here is derived from an EMBL/GenBank/DDBJ whole genome shotgun (WGS) entry which is preliminary data.</text>
</comment>